<dbReference type="SUPFAM" id="SSF51695">
    <property type="entry name" value="PLC-like phosphodiesterases"/>
    <property type="match status" value="1"/>
</dbReference>
<dbReference type="Gene3D" id="3.20.20.190">
    <property type="entry name" value="Phosphatidylinositol (PI) phosphodiesterase"/>
    <property type="match status" value="1"/>
</dbReference>
<dbReference type="RefSeq" id="WP_244022822.1">
    <property type="nucleotide sequence ID" value="NZ_JALHLF010000084.1"/>
</dbReference>
<accession>A0ABT0BGL5</accession>
<evidence type="ECO:0000259" key="1">
    <source>
        <dbReference type="PROSITE" id="PS51704"/>
    </source>
</evidence>
<dbReference type="PANTHER" id="PTHR46211">
    <property type="entry name" value="GLYCEROPHOSPHORYL DIESTER PHOSPHODIESTERASE"/>
    <property type="match status" value="1"/>
</dbReference>
<dbReference type="InterPro" id="IPR017946">
    <property type="entry name" value="PLC-like_Pdiesterase_TIM-brl"/>
</dbReference>
<dbReference type="PANTHER" id="PTHR46211:SF1">
    <property type="entry name" value="GLYCEROPHOSPHODIESTER PHOSPHODIESTERASE, CYTOPLASMIC"/>
    <property type="match status" value="1"/>
</dbReference>
<protein>
    <submittedName>
        <fullName evidence="2">Glycerophosphodiester phosphodiesterase</fullName>
    </submittedName>
</protein>
<dbReference type="InterPro" id="IPR030395">
    <property type="entry name" value="GP_PDE_dom"/>
</dbReference>
<dbReference type="Proteomes" id="UP001162881">
    <property type="component" value="Unassembled WGS sequence"/>
</dbReference>
<dbReference type="PROSITE" id="PS51704">
    <property type="entry name" value="GP_PDE"/>
    <property type="match status" value="1"/>
</dbReference>
<sequence>MPFGLLDRWLSPAPDWNRVNWIAETDFAHRGLHGIGVPENSRAAFERAREQGYGIELDVQRSSDGHCVVFHDDTLDRLAEPGALSGPVNRLTSAQLAQVRLLGSAGSGETIPTLRQVLAQIAGKVPVLIEVKSRDDNHVAGRCLAVRRVLEGYTGAHAVMSFDPRVARWFSRHSPHTVRGLIVSEGERRALPGRIGRRLALWHAKPDFLAYDINDLPSRFAAAQRARGLPLATWTVRSAEQAERAARFADADIFEIEPGAGPRA</sequence>
<evidence type="ECO:0000313" key="2">
    <source>
        <dbReference type="EMBL" id="MCJ2184212.1"/>
    </source>
</evidence>
<proteinExistence type="predicted"/>
<gene>
    <name evidence="2" type="ORF">MTR62_16150</name>
</gene>
<reference evidence="2" key="1">
    <citation type="submission" date="2022-03" db="EMBL/GenBank/DDBJ databases">
        <title>Identification of a novel bacterium isolated from mangrove sediments.</title>
        <authorList>
            <person name="Pan X."/>
        </authorList>
    </citation>
    <scope>NUCLEOTIDE SEQUENCE</scope>
    <source>
        <strain evidence="2">B1949</strain>
    </source>
</reference>
<dbReference type="EMBL" id="JALHLF010000084">
    <property type="protein sequence ID" value="MCJ2184212.1"/>
    <property type="molecule type" value="Genomic_DNA"/>
</dbReference>
<organism evidence="2 3">
    <name type="scientific">Novosphingobium organovorum</name>
    <dbReference type="NCBI Taxonomy" id="2930092"/>
    <lineage>
        <taxon>Bacteria</taxon>
        <taxon>Pseudomonadati</taxon>
        <taxon>Pseudomonadota</taxon>
        <taxon>Alphaproteobacteria</taxon>
        <taxon>Sphingomonadales</taxon>
        <taxon>Sphingomonadaceae</taxon>
        <taxon>Novosphingobium</taxon>
    </lineage>
</organism>
<feature type="domain" description="GP-PDE" evidence="1">
    <location>
        <begin position="24"/>
        <end position="264"/>
    </location>
</feature>
<evidence type="ECO:0000313" key="3">
    <source>
        <dbReference type="Proteomes" id="UP001162881"/>
    </source>
</evidence>
<comment type="caution">
    <text evidence="2">The sequence shown here is derived from an EMBL/GenBank/DDBJ whole genome shotgun (WGS) entry which is preliminary data.</text>
</comment>
<name>A0ABT0BGL5_9SPHN</name>
<dbReference type="Pfam" id="PF03009">
    <property type="entry name" value="GDPD"/>
    <property type="match status" value="1"/>
</dbReference>
<keyword evidence="3" id="KW-1185">Reference proteome</keyword>